<dbReference type="CDD" id="cd13123">
    <property type="entry name" value="MATE_MurJ_like"/>
    <property type="match status" value="1"/>
</dbReference>
<dbReference type="GeneID" id="301710373"/>
<feature type="transmembrane region" description="Helical" evidence="10">
    <location>
        <begin position="408"/>
        <end position="429"/>
    </location>
</feature>
<dbReference type="AlphaFoldDB" id="A0A8F3IGQ2"/>
<keyword evidence="4 10" id="KW-0133">Cell shape</keyword>
<evidence type="ECO:0000256" key="7">
    <source>
        <dbReference type="ARBA" id="ARBA00023136"/>
    </source>
</evidence>
<dbReference type="Pfam" id="PF03023">
    <property type="entry name" value="MurJ"/>
    <property type="match status" value="1"/>
</dbReference>
<dbReference type="GO" id="GO:0015648">
    <property type="term" value="F:lipid-linked peptidoglycan transporter activity"/>
    <property type="evidence" value="ECO:0007669"/>
    <property type="project" value="UniProtKB-UniRule"/>
</dbReference>
<evidence type="ECO:0000313" key="14">
    <source>
        <dbReference type="Proteomes" id="UP000075653"/>
    </source>
</evidence>
<keyword evidence="7 10" id="KW-0472">Membrane</keyword>
<dbReference type="GO" id="GO:0034204">
    <property type="term" value="P:lipid translocation"/>
    <property type="evidence" value="ECO:0007669"/>
    <property type="project" value="TreeGrafter"/>
</dbReference>
<feature type="transmembrane region" description="Helical" evidence="10">
    <location>
        <begin position="481"/>
        <end position="499"/>
    </location>
</feature>
<dbReference type="PANTHER" id="PTHR47019:SF1">
    <property type="entry name" value="LIPID II FLIPPASE MURJ"/>
    <property type="match status" value="1"/>
</dbReference>
<dbReference type="Proteomes" id="UP000683551">
    <property type="component" value="Chromosome"/>
</dbReference>
<dbReference type="PRINTS" id="PR01806">
    <property type="entry name" value="VIRFACTRMVIN"/>
</dbReference>
<accession>A0A149W131</accession>
<dbReference type="PANTHER" id="PTHR47019">
    <property type="entry name" value="LIPID II FLIPPASE MURJ"/>
    <property type="match status" value="1"/>
</dbReference>
<dbReference type="UniPathway" id="UPA00219"/>
<evidence type="ECO:0000256" key="2">
    <source>
        <dbReference type="ARBA" id="ARBA00022475"/>
    </source>
</evidence>
<protein>
    <recommendedName>
        <fullName evidence="10">Probable lipid II flippase MurJ</fullName>
    </recommendedName>
</protein>
<keyword evidence="2 10" id="KW-1003">Cell membrane</keyword>
<feature type="transmembrane region" description="Helical" evidence="10">
    <location>
        <begin position="188"/>
        <end position="208"/>
    </location>
</feature>
<feature type="transmembrane region" description="Helical" evidence="10">
    <location>
        <begin position="350"/>
        <end position="371"/>
    </location>
</feature>
<evidence type="ECO:0000256" key="10">
    <source>
        <dbReference type="HAMAP-Rule" id="MF_02078"/>
    </source>
</evidence>
<feature type="transmembrane region" description="Helical" evidence="10">
    <location>
        <begin position="229"/>
        <end position="254"/>
    </location>
</feature>
<comment type="function">
    <text evidence="8 10 11">Involved in peptidoglycan biosynthesis. Transports lipid-linked peptidoglycan precursors from the inner to the outer leaflet of the cytoplasmic membrane.</text>
</comment>
<dbReference type="PIRSF" id="PIRSF002869">
    <property type="entry name" value="MviN"/>
    <property type="match status" value="1"/>
</dbReference>
<keyword evidence="10 11" id="KW-0813">Transport</keyword>
<keyword evidence="10" id="KW-0997">Cell inner membrane</keyword>
<dbReference type="RefSeq" id="WP_031595994.1">
    <property type="nucleotide sequence ID" value="NZ_CP053675.1"/>
</dbReference>
<feature type="transmembrane region" description="Helical" evidence="10">
    <location>
        <begin position="313"/>
        <end position="338"/>
    </location>
</feature>
<feature type="transmembrane region" description="Helical" evidence="10">
    <location>
        <begin position="134"/>
        <end position="153"/>
    </location>
</feature>
<keyword evidence="10 11" id="KW-0961">Cell wall biogenesis/degradation</keyword>
<feature type="transmembrane region" description="Helical" evidence="10">
    <location>
        <begin position="90"/>
        <end position="114"/>
    </location>
</feature>
<evidence type="ECO:0000256" key="1">
    <source>
        <dbReference type="ARBA" id="ARBA00004651"/>
    </source>
</evidence>
<evidence type="ECO:0000256" key="11">
    <source>
        <dbReference type="PIRNR" id="PIRNR002869"/>
    </source>
</evidence>
<gene>
    <name evidence="10 12" type="primary">murJ</name>
    <name evidence="12" type="ORF">FEMY_05460</name>
    <name evidence="13" type="ORF">JZL65_11420</name>
</gene>
<comment type="pathway">
    <text evidence="10">Cell wall biogenesis; peptidoglycan biosynthesis.</text>
</comment>
<feature type="transmembrane region" description="Helical" evidence="10">
    <location>
        <begin position="383"/>
        <end position="402"/>
    </location>
</feature>
<organism evidence="12 14">
    <name type="scientific">Ferrovum myxofaciens</name>
    <dbReference type="NCBI Taxonomy" id="416213"/>
    <lineage>
        <taxon>Bacteria</taxon>
        <taxon>Pseudomonadati</taxon>
        <taxon>Pseudomonadota</taxon>
        <taxon>Betaproteobacteria</taxon>
        <taxon>Ferrovales</taxon>
        <taxon>Ferrovaceae</taxon>
        <taxon>Ferrovum</taxon>
    </lineage>
</organism>
<keyword evidence="6 10" id="KW-1133">Transmembrane helix</keyword>
<feature type="transmembrane region" description="Helical" evidence="10">
    <location>
        <begin position="165"/>
        <end position="182"/>
    </location>
</feature>
<keyword evidence="3 10" id="KW-0812">Transmembrane</keyword>
<dbReference type="EMBL" id="CP071137">
    <property type="protein sequence ID" value="QWY77068.1"/>
    <property type="molecule type" value="Genomic_DNA"/>
</dbReference>
<dbReference type="OrthoDB" id="9816572at2"/>
<proteinExistence type="inferred from homology"/>
<accession>A0A8F3IGQ2</accession>
<dbReference type="GO" id="GO:0008360">
    <property type="term" value="P:regulation of cell shape"/>
    <property type="evidence" value="ECO:0007669"/>
    <property type="project" value="UniProtKB-UniRule"/>
</dbReference>
<reference evidence="13" key="2">
    <citation type="submission" date="2021-02" db="EMBL/GenBank/DDBJ databases">
        <title>Comparative genomics of Ferrovum myxofaciens strains, predominant extremophile bacteria forming large biofilm stalactites in acid mine ecosystems.</title>
        <authorList>
            <person name="Burkartova K."/>
            <person name="Ridl J."/>
            <person name="Pajer P."/>
            <person name="Falteisek L."/>
        </authorList>
    </citation>
    <scope>NUCLEOTIDE SEQUENCE</scope>
    <source>
        <strain evidence="13">MI1III</strain>
    </source>
</reference>
<dbReference type="Proteomes" id="UP000075653">
    <property type="component" value="Unassembled WGS sequence"/>
</dbReference>
<evidence type="ECO:0000256" key="5">
    <source>
        <dbReference type="ARBA" id="ARBA00022984"/>
    </source>
</evidence>
<evidence type="ECO:0000256" key="4">
    <source>
        <dbReference type="ARBA" id="ARBA00022960"/>
    </source>
</evidence>
<evidence type="ECO:0000256" key="8">
    <source>
        <dbReference type="ARBA" id="ARBA00060041"/>
    </source>
</evidence>
<evidence type="ECO:0000256" key="3">
    <source>
        <dbReference type="ARBA" id="ARBA00022692"/>
    </source>
</evidence>
<dbReference type="GO" id="GO:0009252">
    <property type="term" value="P:peptidoglycan biosynthetic process"/>
    <property type="evidence" value="ECO:0007669"/>
    <property type="project" value="UniProtKB-UniRule"/>
</dbReference>
<evidence type="ECO:0000313" key="13">
    <source>
        <dbReference type="EMBL" id="QWY77068.1"/>
    </source>
</evidence>
<feature type="transmembrane region" description="Helical" evidence="10">
    <location>
        <begin position="441"/>
        <end position="461"/>
    </location>
</feature>
<feature type="transmembrane region" description="Helical" evidence="10">
    <location>
        <begin position="274"/>
        <end position="292"/>
    </location>
</feature>
<evidence type="ECO:0000256" key="6">
    <source>
        <dbReference type="ARBA" id="ARBA00022989"/>
    </source>
</evidence>
<reference evidence="12 14" key="1">
    <citation type="submission" date="2016-01" db="EMBL/GenBank/DDBJ databases">
        <title>Genome sequence of the acidophilic iron oxidising Ferrovum strain Z-31.</title>
        <authorList>
            <person name="Poehlein A."/>
            <person name="Ullrich S.R."/>
            <person name="Schloemann M."/>
            <person name="Muehling M."/>
            <person name="Daniel R."/>
        </authorList>
    </citation>
    <scope>NUCLEOTIDE SEQUENCE [LARGE SCALE GENOMIC DNA]</scope>
    <source>
        <strain evidence="12 14">Z-31</strain>
    </source>
</reference>
<dbReference type="PATRIC" id="fig|1789004.3.peg.545"/>
<comment type="similarity">
    <text evidence="9 10 11">Belongs to the MurJ/MviN family.</text>
</comment>
<dbReference type="GO" id="GO:0005886">
    <property type="term" value="C:plasma membrane"/>
    <property type="evidence" value="ECO:0007669"/>
    <property type="project" value="UniProtKB-SubCell"/>
</dbReference>
<evidence type="ECO:0000313" key="12">
    <source>
        <dbReference type="EMBL" id="KXW58864.1"/>
    </source>
</evidence>
<dbReference type="HAMAP" id="MF_02078">
    <property type="entry name" value="MurJ_MviN"/>
    <property type="match status" value="1"/>
</dbReference>
<dbReference type="NCBIfam" id="TIGR01695">
    <property type="entry name" value="murJ_mviN"/>
    <property type="match status" value="1"/>
</dbReference>
<comment type="subcellular location">
    <subcellularLocation>
        <location evidence="10">Cell inner membrane</location>
        <topology evidence="10">Multi-pass membrane protein</topology>
    </subcellularLocation>
    <subcellularLocation>
        <location evidence="1">Cell membrane</location>
        <topology evidence="1">Multi-pass membrane protein</topology>
    </subcellularLocation>
</comment>
<dbReference type="EMBL" id="LRRD01000008">
    <property type="protein sequence ID" value="KXW58864.1"/>
    <property type="molecule type" value="Genomic_DNA"/>
</dbReference>
<keyword evidence="14" id="KW-1185">Reference proteome</keyword>
<keyword evidence="5 10" id="KW-0573">Peptidoglycan synthesis</keyword>
<dbReference type="GO" id="GO:0071555">
    <property type="term" value="P:cell wall organization"/>
    <property type="evidence" value="ECO:0007669"/>
    <property type="project" value="UniProtKB-UniRule"/>
</dbReference>
<dbReference type="InterPro" id="IPR004268">
    <property type="entry name" value="MurJ"/>
</dbReference>
<name>A0A8F3IGQ2_9PROT</name>
<sequence length="520" mass="56475">MNLLKSLAQTSSMTLLSRILGFLRDVVVAHAFGAAGETDAFVVAFRLPNLLRRLFAEGAFSQAFVPLLAAQRAKHGDAGARHLVDHVASVLVVTLLVTTLLGVLFAPQIVWVTAPGFRQNLAKFALTTQLLRITFPYIFFIALVALSAGILNTWNRFWVPAITPVWLNIAFLFFVLALSRFFTPPIAALAWGALAGGVLQLLFQWPFLRQLQMVPRWRWDPFDPRVRRVLKLMGPAVIGVSVGQISLLLSTLFSSYLPTGSISWLFYADRLMEFPTGLLGAALGTILLPSLARTHAIDDRVGYSALLDWGLRLTLMLTLPAALALALIGVPLVSTLFMRGAFGPHDVLQVNLALLAYSLGLMGLISIKILAPGFYARQDIKTPVKIALLILVLTQGMNALFIGPLHHAGLALATSLGACGNAGLLYWGLRQRGVYLPGAGWSGFLLKIGVALGVMGAVLWIGQGAESFWLTASFGARLRHLIPLMMGAGGSYFATLWGLGFRLRDFSRHTVPQAKSQTEQ</sequence>
<dbReference type="InterPro" id="IPR051050">
    <property type="entry name" value="Lipid_II_flippase_MurJ/MviN"/>
</dbReference>
<evidence type="ECO:0000256" key="9">
    <source>
        <dbReference type="ARBA" id="ARBA00061532"/>
    </source>
</evidence>